<dbReference type="RefSeq" id="XP_020547173.1">
    <property type="nucleotide sequence ID" value="XM_020691514.1"/>
</dbReference>
<protein>
    <submittedName>
        <fullName evidence="8">Transcription factor NAI1-like</fullName>
    </submittedName>
</protein>
<dbReference type="Proteomes" id="UP000504604">
    <property type="component" value="Linkage group LG2"/>
</dbReference>
<reference evidence="8" key="1">
    <citation type="submission" date="2025-08" db="UniProtKB">
        <authorList>
            <consortium name="RefSeq"/>
        </authorList>
    </citation>
    <scope>IDENTIFICATION</scope>
</reference>
<evidence type="ECO:0000256" key="1">
    <source>
        <dbReference type="ARBA" id="ARBA00004123"/>
    </source>
</evidence>
<dbReference type="GeneID" id="110011442"/>
<evidence type="ECO:0000256" key="4">
    <source>
        <dbReference type="ARBA" id="ARBA00023242"/>
    </source>
</evidence>
<dbReference type="Gene3D" id="4.10.280.10">
    <property type="entry name" value="Helix-loop-helix DNA-binding domain"/>
    <property type="match status" value="1"/>
</dbReference>
<feature type="coiled-coil region" evidence="5">
    <location>
        <begin position="18"/>
        <end position="45"/>
    </location>
</feature>
<gene>
    <name evidence="8" type="primary">LOC110011442</name>
</gene>
<comment type="subcellular location">
    <subcellularLocation>
        <location evidence="1">Nucleus</location>
    </subcellularLocation>
</comment>
<organism evidence="7 8">
    <name type="scientific">Sesamum indicum</name>
    <name type="common">Oriental sesame</name>
    <name type="synonym">Sesamum orientale</name>
    <dbReference type="NCBI Taxonomy" id="4182"/>
    <lineage>
        <taxon>Eukaryota</taxon>
        <taxon>Viridiplantae</taxon>
        <taxon>Streptophyta</taxon>
        <taxon>Embryophyta</taxon>
        <taxon>Tracheophyta</taxon>
        <taxon>Spermatophyta</taxon>
        <taxon>Magnoliopsida</taxon>
        <taxon>eudicotyledons</taxon>
        <taxon>Gunneridae</taxon>
        <taxon>Pentapetalae</taxon>
        <taxon>asterids</taxon>
        <taxon>lamiids</taxon>
        <taxon>Lamiales</taxon>
        <taxon>Pedaliaceae</taxon>
        <taxon>Sesamum</taxon>
    </lineage>
</organism>
<dbReference type="InterPro" id="IPR052610">
    <property type="entry name" value="bHLH_transcription_regulator"/>
</dbReference>
<keyword evidence="4" id="KW-0539">Nucleus</keyword>
<evidence type="ECO:0000256" key="2">
    <source>
        <dbReference type="ARBA" id="ARBA00023015"/>
    </source>
</evidence>
<evidence type="ECO:0000313" key="8">
    <source>
        <dbReference type="RefSeq" id="XP_020547173.1"/>
    </source>
</evidence>
<keyword evidence="5" id="KW-0175">Coiled coil</keyword>
<evidence type="ECO:0000259" key="6">
    <source>
        <dbReference type="PROSITE" id="PS50888"/>
    </source>
</evidence>
<dbReference type="SUPFAM" id="SSF47459">
    <property type="entry name" value="HLH, helix-loop-helix DNA-binding domain"/>
    <property type="match status" value="1"/>
</dbReference>
<evidence type="ECO:0000313" key="7">
    <source>
        <dbReference type="Proteomes" id="UP000504604"/>
    </source>
</evidence>
<dbReference type="PROSITE" id="PS50888">
    <property type="entry name" value="BHLH"/>
    <property type="match status" value="1"/>
</dbReference>
<keyword evidence="3" id="KW-0804">Transcription</keyword>
<dbReference type="GO" id="GO:0046983">
    <property type="term" value="F:protein dimerization activity"/>
    <property type="evidence" value="ECO:0007669"/>
    <property type="project" value="InterPro"/>
</dbReference>
<name>A0A8M8UKG7_SESIN</name>
<keyword evidence="2" id="KW-0805">Transcription regulation</keyword>
<dbReference type="AlphaFoldDB" id="A0A8M8UKG7"/>
<sequence length="158" mass="18162">MMNYMYNDDDQLDKASLLEDAINYLKALQERVNALEEEDEVIKKSSNMMNMDDHNSPSHNYYIGSTTTTSDQSSAEIRARISNRHVLIKICCRKQMGLMSRIPCEMEKMHLSVIDMRVMPFGEAALDITILAEMHSEFQGTVKEIVEHLQMCFFNSVA</sequence>
<proteinExistence type="predicted"/>
<dbReference type="GO" id="GO:0005634">
    <property type="term" value="C:nucleus"/>
    <property type="evidence" value="ECO:0007669"/>
    <property type="project" value="UniProtKB-SubCell"/>
</dbReference>
<feature type="domain" description="BHLH" evidence="6">
    <location>
        <begin position="1"/>
        <end position="28"/>
    </location>
</feature>
<evidence type="ECO:0000256" key="5">
    <source>
        <dbReference type="SAM" id="Coils"/>
    </source>
</evidence>
<accession>A0A8M8UKG7</accession>
<evidence type="ECO:0000256" key="3">
    <source>
        <dbReference type="ARBA" id="ARBA00023163"/>
    </source>
</evidence>
<keyword evidence="7" id="KW-1185">Reference proteome</keyword>
<dbReference type="OrthoDB" id="690068at2759"/>
<dbReference type="KEGG" id="sind:110011442"/>
<dbReference type="InterPro" id="IPR011598">
    <property type="entry name" value="bHLH_dom"/>
</dbReference>
<dbReference type="PANTHER" id="PTHR45959:SF2">
    <property type="entry name" value="BHLH TRANSCRIPTION FACTOR"/>
    <property type="match status" value="1"/>
</dbReference>
<dbReference type="InterPro" id="IPR036638">
    <property type="entry name" value="HLH_DNA-bd_sf"/>
</dbReference>
<dbReference type="PANTHER" id="PTHR45959">
    <property type="entry name" value="BHLH TRANSCRIPTION FACTOR"/>
    <property type="match status" value="1"/>
</dbReference>